<evidence type="ECO:0000313" key="2">
    <source>
        <dbReference type="EMBL" id="EFA23811.1"/>
    </source>
</evidence>
<keyword evidence="1" id="KW-0812">Transmembrane</keyword>
<feature type="transmembrane region" description="Helical" evidence="1">
    <location>
        <begin position="18"/>
        <end position="39"/>
    </location>
</feature>
<reference evidence="2 3" key="1">
    <citation type="submission" date="2009-11" db="EMBL/GenBank/DDBJ databases">
        <authorList>
            <person name="Weinstock G."/>
            <person name="Sodergren E."/>
            <person name="Clifton S."/>
            <person name="Fulton L."/>
            <person name="Fulton B."/>
            <person name="Courtney L."/>
            <person name="Fronick C."/>
            <person name="Harrison M."/>
            <person name="Strong C."/>
            <person name="Farmer C."/>
            <person name="Delahaunty K."/>
            <person name="Markovic C."/>
            <person name="Hall O."/>
            <person name="Minx P."/>
            <person name="Tomlinson C."/>
            <person name="Mitreva M."/>
            <person name="Nelson J."/>
            <person name="Hou S."/>
            <person name="Wollam A."/>
            <person name="Pepin K.H."/>
            <person name="Johnson M."/>
            <person name="Bhonagiri V."/>
            <person name="Nash W.E."/>
            <person name="Warren W."/>
            <person name="Chinwalla A."/>
            <person name="Mardis E.R."/>
            <person name="Wilson R.K."/>
        </authorList>
    </citation>
    <scope>NUCLEOTIDE SEQUENCE [LARGE SCALE GENOMIC DNA]</scope>
    <source>
        <strain evidence="2 3">DSM 20093</strain>
    </source>
</reference>
<accession>D1NT10</accession>
<gene>
    <name evidence="2" type="ORF">BIFGAL_02920</name>
</gene>
<organism evidence="2 3">
    <name type="scientific">Bifidobacterium gallicum DSM 20093 = LMG 11596</name>
    <dbReference type="NCBI Taxonomy" id="561180"/>
    <lineage>
        <taxon>Bacteria</taxon>
        <taxon>Bacillati</taxon>
        <taxon>Actinomycetota</taxon>
        <taxon>Actinomycetes</taxon>
        <taxon>Bifidobacteriales</taxon>
        <taxon>Bifidobacteriaceae</taxon>
        <taxon>Bifidobacterium</taxon>
    </lineage>
</organism>
<dbReference type="STRING" id="561180.BIFGAL_02920"/>
<evidence type="ECO:0000256" key="1">
    <source>
        <dbReference type="SAM" id="Phobius"/>
    </source>
</evidence>
<keyword evidence="1" id="KW-1133">Transmembrane helix</keyword>
<protein>
    <submittedName>
        <fullName evidence="2">Uncharacterized protein</fullName>
    </submittedName>
</protein>
<proteinExistence type="predicted"/>
<evidence type="ECO:0000313" key="3">
    <source>
        <dbReference type="Proteomes" id="UP000003656"/>
    </source>
</evidence>
<name>D1NT10_9BIFI</name>
<keyword evidence="1" id="KW-0472">Membrane</keyword>
<sequence length="44" mass="4875">MLACGEWWLAERAMIPLFFRYQCFASASCAGGCCAVMVLHQNST</sequence>
<dbReference type="Proteomes" id="UP000003656">
    <property type="component" value="Unassembled WGS sequence"/>
</dbReference>
<comment type="caution">
    <text evidence="2">The sequence shown here is derived from an EMBL/GenBank/DDBJ whole genome shotgun (WGS) entry which is preliminary data.</text>
</comment>
<dbReference type="EMBL" id="ABXB03000001">
    <property type="protein sequence ID" value="EFA23811.1"/>
    <property type="molecule type" value="Genomic_DNA"/>
</dbReference>
<dbReference type="AlphaFoldDB" id="D1NT10"/>